<comment type="caution">
    <text evidence="2">The sequence shown here is derived from an EMBL/GenBank/DDBJ whole genome shotgun (WGS) entry which is preliminary data.</text>
</comment>
<keyword evidence="1" id="KW-0732">Signal</keyword>
<accession>A0AAP6BB81</accession>
<dbReference type="EMBL" id="JARAWC010000012">
    <property type="protein sequence ID" value="MDX2961541.1"/>
    <property type="molecule type" value="Genomic_DNA"/>
</dbReference>
<evidence type="ECO:0000313" key="5">
    <source>
        <dbReference type="Proteomes" id="UP001282288"/>
    </source>
</evidence>
<sequence>MASSTRVPQSRARLGARLAAAAGLAALCVTAVPATSASAAPTAAGVMLQNGRFEDSVLCASPDNQAVWMVAKSAAAGNSYCRWKQFGTDGQFTLYNMGKDEVMAYHGGNENNVWMEPEGSSGTNAHDELWSWGGQEGWGASALQSYYDSGQNVDARSPYINERDKPRTDAVHTRGWRHGDQRELTWKKVTS</sequence>
<reference evidence="2 4" key="1">
    <citation type="journal article" date="2023" name="Microb. Genom.">
        <title>Mesoterricola silvestris gen. nov., sp. nov., Mesoterricola sediminis sp. nov., Geothrix oryzae sp. nov., Geothrix edaphica sp. nov., Geothrix rubra sp. nov., and Geothrix limicola sp. nov., six novel members of Acidobacteriota isolated from soils.</title>
        <authorList>
            <person name="Weisberg A.J."/>
            <person name="Pearce E."/>
            <person name="Kramer C.G."/>
            <person name="Chang J.H."/>
            <person name="Clarke C.R."/>
        </authorList>
    </citation>
    <scope>NUCLEOTIDE SEQUENCE</scope>
    <source>
        <strain evidence="3 4">NB05-1H</strain>
        <strain evidence="2">NRRL_B-16521</strain>
    </source>
</reference>
<organism evidence="2 5">
    <name type="scientific">Streptomyces acidiscabies</name>
    <dbReference type="NCBI Taxonomy" id="42234"/>
    <lineage>
        <taxon>Bacteria</taxon>
        <taxon>Bacillati</taxon>
        <taxon>Actinomycetota</taxon>
        <taxon>Actinomycetes</taxon>
        <taxon>Kitasatosporales</taxon>
        <taxon>Streptomycetaceae</taxon>
        <taxon>Streptomyces</taxon>
    </lineage>
</organism>
<keyword evidence="4" id="KW-1185">Reference proteome</keyword>
<dbReference type="EMBL" id="JARAWP010000001">
    <property type="protein sequence ID" value="MDX3016591.1"/>
    <property type="molecule type" value="Genomic_DNA"/>
</dbReference>
<dbReference type="RefSeq" id="WP_010350805.1">
    <property type="nucleotide sequence ID" value="NZ_BCMK01000066.1"/>
</dbReference>
<evidence type="ECO:0000313" key="2">
    <source>
        <dbReference type="EMBL" id="MDX2961541.1"/>
    </source>
</evidence>
<dbReference type="Proteomes" id="UP001272987">
    <property type="component" value="Unassembled WGS sequence"/>
</dbReference>
<gene>
    <name evidence="2" type="ORF">PV399_17705</name>
    <name evidence="3" type="ORF">PV666_01670</name>
</gene>
<protein>
    <recommendedName>
        <fullName evidence="6">Ricin B lectin domain-containing protein</fullName>
    </recommendedName>
</protein>
<evidence type="ECO:0008006" key="6">
    <source>
        <dbReference type="Google" id="ProtNLM"/>
    </source>
</evidence>
<evidence type="ECO:0000256" key="1">
    <source>
        <dbReference type="SAM" id="SignalP"/>
    </source>
</evidence>
<dbReference type="AlphaFoldDB" id="A0AAP6BB81"/>
<evidence type="ECO:0000313" key="4">
    <source>
        <dbReference type="Proteomes" id="UP001272987"/>
    </source>
</evidence>
<feature type="chain" id="PRO_5043032204" description="Ricin B lectin domain-containing protein" evidence="1">
    <location>
        <begin position="40"/>
        <end position="191"/>
    </location>
</feature>
<dbReference type="GeneID" id="69804344"/>
<name>A0AAP6BB81_9ACTN</name>
<proteinExistence type="predicted"/>
<evidence type="ECO:0000313" key="3">
    <source>
        <dbReference type="EMBL" id="MDX3016591.1"/>
    </source>
</evidence>
<feature type="signal peptide" evidence="1">
    <location>
        <begin position="1"/>
        <end position="39"/>
    </location>
</feature>
<dbReference type="Proteomes" id="UP001282288">
    <property type="component" value="Unassembled WGS sequence"/>
</dbReference>